<dbReference type="Gene3D" id="2.60.120.260">
    <property type="entry name" value="Galactose-binding domain-like"/>
    <property type="match status" value="2"/>
</dbReference>
<evidence type="ECO:0000313" key="4">
    <source>
        <dbReference type="EMBL" id="GAA3974951.1"/>
    </source>
</evidence>
<comment type="caution">
    <text evidence="4">The sequence shown here is derived from an EMBL/GenBank/DDBJ whole genome shotgun (WGS) entry which is preliminary data.</text>
</comment>
<evidence type="ECO:0000256" key="2">
    <source>
        <dbReference type="ARBA" id="ARBA00023295"/>
    </source>
</evidence>
<evidence type="ECO:0000259" key="3">
    <source>
        <dbReference type="PROSITE" id="PS51175"/>
    </source>
</evidence>
<dbReference type="PROSITE" id="PS51175">
    <property type="entry name" value="CBM6"/>
    <property type="match status" value="2"/>
</dbReference>
<evidence type="ECO:0000256" key="1">
    <source>
        <dbReference type="ARBA" id="ARBA00022801"/>
    </source>
</evidence>
<dbReference type="InterPro" id="IPR026444">
    <property type="entry name" value="Secre_tail"/>
</dbReference>
<feature type="domain" description="CBM6" evidence="3">
    <location>
        <begin position="139"/>
        <end position="257"/>
    </location>
</feature>
<accession>A0ABP7Q1I1</accession>
<sequence>MSLCLLFTAVNGFSQTWVEAETGTVSNGAVVQANGSASGGNQVGYLGGAANGTVIIPVTVANAGQYTLSVNYLSADPRNLYVTVNSDAAVVVSCNSGSWSTVATATLVVNLQAGSNTIKLNNNNGDYAPNVDRIGTAPKYYEAEAGTLAGGAAIQTCTACSGTSMVGNLGTGSVTNTVNVGVAGSYILTVYYATQDPRSFFVSVNGAAGTELACLPSGGWATVAAATIQVTLNAGNNTIKLDNNGWYAPNADKLSLAFVPATTKNIGFGGSNRIEYNLATGKYNVYFNGTKVITDAIATAQSNSAQSSPNYATRTYSSSALSDGLGMGTKHVISLSGNGLIPMQQVFYVYDNRNYFYTEISLSGTGANCYYMAPLISTNVVLPVSGDNRFLKVPFDNDTFISYDAQALSGVNTTSSEVTAIFDNTSRNGMVLGSIEHSDWKTGIQAVASGTTLSQLSLFGGLAQEAITRDKRGHGWVGQGGTYAKSPKMMVGFFNDWRDGMEEFGKSNRIAEPPYIFNWTQPTPFGWNSWGSIQSSLNLTNAEAVVDFFANTLTGFRNGSTAYIDLDSYWDNLNDTQLKQFADYCKLKGLKPGVYWAPFVDWGKTSRGVEGSTYNYTDIWAKENGAYHDLDGCRALDPTHPGTQQRIAWMIGRFKTAGFQMIKIDFLGHAAIEADSYYDGSVHTGMEAYRKGMEYLTDQLAGQMLVYAAISPNLATARYAHMRRIACDAFSSISDTKYTLNSTNYGWWQTYMYNYIDADHEVLSTATLGANHARVTSGVITGTVITGDNFSTTGQWTTVAQTLFQNQEVLDIARNGIAFRPVDGNTGTGTSELFTRVIGNYLYLAAINYGTSSKSYSVPYSRIGLQGGTYTMKELFGATTTTITSSIGFTVPAGDAAIYRITLSAGFSAASTNADAIQSDGISTTKLTYYPNPVTTTLNIDNPDEISTVTLTAFGTGATIKNMGGVNNKHYELNLNGLQIGYYIVSVTDHKNKTKSFKIYKR</sequence>
<dbReference type="SUPFAM" id="SSF49785">
    <property type="entry name" value="Galactose-binding domain-like"/>
    <property type="match status" value="2"/>
</dbReference>
<reference evidence="5" key="1">
    <citation type="journal article" date="2019" name="Int. J. Syst. Evol. Microbiol.">
        <title>The Global Catalogue of Microorganisms (GCM) 10K type strain sequencing project: providing services to taxonomists for standard genome sequencing and annotation.</title>
        <authorList>
            <consortium name="The Broad Institute Genomics Platform"/>
            <consortium name="The Broad Institute Genome Sequencing Center for Infectious Disease"/>
            <person name="Wu L."/>
            <person name="Ma J."/>
        </authorList>
    </citation>
    <scope>NUCLEOTIDE SEQUENCE [LARGE SCALE GENOMIC DNA]</scope>
    <source>
        <strain evidence="5">JCM 16601</strain>
    </source>
</reference>
<evidence type="ECO:0000313" key="5">
    <source>
        <dbReference type="Proteomes" id="UP001500742"/>
    </source>
</evidence>
<feature type="domain" description="CBM6" evidence="3">
    <location>
        <begin position="16"/>
        <end position="137"/>
    </location>
</feature>
<keyword evidence="5" id="KW-1185">Reference proteome</keyword>
<dbReference type="Gene3D" id="2.60.40.1180">
    <property type="entry name" value="Golgi alpha-mannosidase II"/>
    <property type="match status" value="1"/>
</dbReference>
<dbReference type="SUPFAM" id="SSF51445">
    <property type="entry name" value="(Trans)glycosidases"/>
    <property type="match status" value="1"/>
</dbReference>
<protein>
    <recommendedName>
        <fullName evidence="3">CBM6 domain-containing protein</fullName>
    </recommendedName>
</protein>
<name>A0ABP7Q1I1_9SPHI</name>
<dbReference type="InterPro" id="IPR013785">
    <property type="entry name" value="Aldolase_TIM"/>
</dbReference>
<keyword evidence="2" id="KW-0326">Glycosidase</keyword>
<dbReference type="InterPro" id="IPR008979">
    <property type="entry name" value="Galactose-bd-like_sf"/>
</dbReference>
<dbReference type="Pfam" id="PF18962">
    <property type="entry name" value="Por_Secre_tail"/>
    <property type="match status" value="1"/>
</dbReference>
<dbReference type="EMBL" id="BAAAZC010000019">
    <property type="protein sequence ID" value="GAA3974951.1"/>
    <property type="molecule type" value="Genomic_DNA"/>
</dbReference>
<dbReference type="InterPro" id="IPR005084">
    <property type="entry name" value="CBM6"/>
</dbReference>
<dbReference type="Pfam" id="PF16990">
    <property type="entry name" value="CBM_35"/>
    <property type="match status" value="2"/>
</dbReference>
<dbReference type="InterPro" id="IPR017853">
    <property type="entry name" value="GH"/>
</dbReference>
<dbReference type="InterPro" id="IPR013780">
    <property type="entry name" value="Glyco_hydro_b"/>
</dbReference>
<dbReference type="CDD" id="cd04081">
    <property type="entry name" value="CBM35_galactosidase-like"/>
    <property type="match status" value="2"/>
</dbReference>
<dbReference type="Gene3D" id="3.20.20.70">
    <property type="entry name" value="Aldolase class I"/>
    <property type="match status" value="1"/>
</dbReference>
<organism evidence="4 5">
    <name type="scientific">Mucilaginibacter dorajii</name>
    <dbReference type="NCBI Taxonomy" id="692994"/>
    <lineage>
        <taxon>Bacteria</taxon>
        <taxon>Pseudomonadati</taxon>
        <taxon>Bacteroidota</taxon>
        <taxon>Sphingobacteriia</taxon>
        <taxon>Sphingobacteriales</taxon>
        <taxon>Sphingobacteriaceae</taxon>
        <taxon>Mucilaginibacter</taxon>
    </lineage>
</organism>
<dbReference type="Proteomes" id="UP001500742">
    <property type="component" value="Unassembled WGS sequence"/>
</dbReference>
<proteinExistence type="predicted"/>
<keyword evidence="1" id="KW-0378">Hydrolase</keyword>
<gene>
    <name evidence="4" type="ORF">GCM10022210_26690</name>
</gene>